<dbReference type="GO" id="GO:0004864">
    <property type="term" value="F:protein phosphatase inhibitor activity"/>
    <property type="evidence" value="ECO:0007669"/>
    <property type="project" value="TreeGrafter"/>
</dbReference>
<dbReference type="PANTHER" id="PTHR31213">
    <property type="entry name" value="OS08G0374000 PROTEIN-RELATED"/>
    <property type="match status" value="1"/>
</dbReference>
<comment type="caution">
    <text evidence="3">The sequence shown here is derived from an EMBL/GenBank/DDBJ whole genome shotgun (WGS) entry which is preliminary data.</text>
</comment>
<dbReference type="CDD" id="cd07821">
    <property type="entry name" value="PYR_PYL_RCAR_like"/>
    <property type="match status" value="1"/>
</dbReference>
<reference evidence="3" key="1">
    <citation type="journal article" date="2021" name="bioRxiv">
        <title>Whole Genome Assembly and Annotation of Northern Wild Rice, Zizania palustris L., Supports a Whole Genome Duplication in the Zizania Genus.</title>
        <authorList>
            <person name="Haas M."/>
            <person name="Kono T."/>
            <person name="Macchietto M."/>
            <person name="Millas R."/>
            <person name="McGilp L."/>
            <person name="Shao M."/>
            <person name="Duquette J."/>
            <person name="Hirsch C.N."/>
            <person name="Kimball J."/>
        </authorList>
    </citation>
    <scope>NUCLEOTIDE SEQUENCE</scope>
    <source>
        <tissue evidence="3">Fresh leaf tissue</tissue>
    </source>
</reference>
<evidence type="ECO:0000256" key="1">
    <source>
        <dbReference type="ARBA" id="ARBA00004123"/>
    </source>
</evidence>
<evidence type="ECO:0000256" key="2">
    <source>
        <dbReference type="ARBA" id="ARBA00023242"/>
    </source>
</evidence>
<proteinExistence type="predicted"/>
<evidence type="ECO:0000313" key="3">
    <source>
        <dbReference type="EMBL" id="KAG8075628.1"/>
    </source>
</evidence>
<accession>A0A8J5SLS1</accession>
<dbReference type="Pfam" id="PF10604">
    <property type="entry name" value="Polyketide_cyc2"/>
    <property type="match status" value="1"/>
</dbReference>
<dbReference type="OrthoDB" id="654487at2759"/>
<comment type="subcellular location">
    <subcellularLocation>
        <location evidence="1">Nucleus</location>
    </subcellularLocation>
</comment>
<gene>
    <name evidence="3" type="ORF">GUJ93_ZPchr0006g45861</name>
</gene>
<dbReference type="PANTHER" id="PTHR31213:SF205">
    <property type="entry name" value="ABSCISIC ACID RECEPTOR PYL3"/>
    <property type="match status" value="1"/>
</dbReference>
<keyword evidence="2" id="KW-0539">Nucleus</keyword>
<dbReference type="EMBL" id="JAAALK010000283">
    <property type="protein sequence ID" value="KAG8075628.1"/>
    <property type="molecule type" value="Genomic_DNA"/>
</dbReference>
<dbReference type="GO" id="GO:0009738">
    <property type="term" value="P:abscisic acid-activated signaling pathway"/>
    <property type="evidence" value="ECO:0007669"/>
    <property type="project" value="TreeGrafter"/>
</dbReference>
<evidence type="ECO:0000313" key="4">
    <source>
        <dbReference type="Proteomes" id="UP000729402"/>
    </source>
</evidence>
<sequence length="215" mass="23773">MNGAVGGGGAGAGGAAVPRGGWPQWRLADERCELKEEEMEYVRRFHGHQPCGHQCTSFVAKHVRAPLQTVWSLVRRFDQPQLFKPFVRRCVMIITQGNVESGSVREVTVQSGLPATRSIERLELLNENEHIIRIKFLGGDHMLKNYTSVMTVHPEVMDGQAGAGAGALVIESFVVDVPDGNTKDEICYFVENLLRCNLRHLADVSEDRFATTSSP</sequence>
<dbReference type="Proteomes" id="UP000729402">
    <property type="component" value="Unassembled WGS sequence"/>
</dbReference>
<dbReference type="InterPro" id="IPR050279">
    <property type="entry name" value="Plant_def-hormone_signal"/>
</dbReference>
<dbReference type="GO" id="GO:0010427">
    <property type="term" value="F:abscisic acid binding"/>
    <property type="evidence" value="ECO:0007669"/>
    <property type="project" value="TreeGrafter"/>
</dbReference>
<name>A0A8J5SLS1_ZIZPA</name>
<dbReference type="AlphaFoldDB" id="A0A8J5SLS1"/>
<dbReference type="FunFam" id="3.30.530.20:FF:000039">
    <property type="entry name" value="Bet v I allergen-like"/>
    <property type="match status" value="1"/>
</dbReference>
<dbReference type="GO" id="GO:0005634">
    <property type="term" value="C:nucleus"/>
    <property type="evidence" value="ECO:0007669"/>
    <property type="project" value="UniProtKB-SubCell"/>
</dbReference>
<keyword evidence="4" id="KW-1185">Reference proteome</keyword>
<dbReference type="GO" id="GO:0005737">
    <property type="term" value="C:cytoplasm"/>
    <property type="evidence" value="ECO:0007669"/>
    <property type="project" value="TreeGrafter"/>
</dbReference>
<organism evidence="3 4">
    <name type="scientific">Zizania palustris</name>
    <name type="common">Northern wild rice</name>
    <dbReference type="NCBI Taxonomy" id="103762"/>
    <lineage>
        <taxon>Eukaryota</taxon>
        <taxon>Viridiplantae</taxon>
        <taxon>Streptophyta</taxon>
        <taxon>Embryophyta</taxon>
        <taxon>Tracheophyta</taxon>
        <taxon>Spermatophyta</taxon>
        <taxon>Magnoliopsida</taxon>
        <taxon>Liliopsida</taxon>
        <taxon>Poales</taxon>
        <taxon>Poaceae</taxon>
        <taxon>BOP clade</taxon>
        <taxon>Oryzoideae</taxon>
        <taxon>Oryzeae</taxon>
        <taxon>Zizaniinae</taxon>
        <taxon>Zizania</taxon>
    </lineage>
</organism>
<reference evidence="3" key="2">
    <citation type="submission" date="2021-02" db="EMBL/GenBank/DDBJ databases">
        <authorList>
            <person name="Kimball J.A."/>
            <person name="Haas M.W."/>
            <person name="Macchietto M."/>
            <person name="Kono T."/>
            <person name="Duquette J."/>
            <person name="Shao M."/>
        </authorList>
    </citation>
    <scope>NUCLEOTIDE SEQUENCE</scope>
    <source>
        <tissue evidence="3">Fresh leaf tissue</tissue>
    </source>
</reference>
<protein>
    <submittedName>
        <fullName evidence="3">Uncharacterized protein</fullName>
    </submittedName>
</protein>
<dbReference type="GO" id="GO:0038023">
    <property type="term" value="F:signaling receptor activity"/>
    <property type="evidence" value="ECO:0007669"/>
    <property type="project" value="TreeGrafter"/>
</dbReference>
<dbReference type="InterPro" id="IPR019587">
    <property type="entry name" value="Polyketide_cyclase/dehydratase"/>
</dbReference>